<dbReference type="Proteomes" id="UP000008550">
    <property type="component" value="Chromosome"/>
</dbReference>
<evidence type="ECO:0000313" key="1">
    <source>
        <dbReference type="EMBL" id="ABZ84067.1"/>
    </source>
</evidence>
<protein>
    <submittedName>
        <fullName evidence="1">Uncharacterized protein</fullName>
    </submittedName>
</protein>
<accession>B0TCP1</accession>
<evidence type="ECO:0000313" key="2">
    <source>
        <dbReference type="Proteomes" id="UP000008550"/>
    </source>
</evidence>
<proteinExistence type="predicted"/>
<gene>
    <name evidence="1" type="ORF">HM1_1494</name>
</gene>
<dbReference type="KEGG" id="hmo:HM1_1494"/>
<sequence>MLTVFRNKIQKQNNRLISQSDSILVPLFYQHDEPSRRKKDSFARLLETGFS</sequence>
<dbReference type="HOGENOM" id="CLU_3099549_0_0_9"/>
<keyword evidence="2" id="KW-1185">Reference proteome</keyword>
<reference evidence="1 2" key="1">
    <citation type="journal article" date="2008" name="J. Bacteriol.">
        <title>The genome of Heliobacterium modesticaldum, a phototrophic representative of the Firmicutes containing the simplest photosynthetic apparatus.</title>
        <authorList>
            <person name="Sattley W.M."/>
            <person name="Madigan M.T."/>
            <person name="Swingley W.D."/>
            <person name="Cheung P.C."/>
            <person name="Clocksin K.M."/>
            <person name="Conrad A.L."/>
            <person name="Dejesa L.C."/>
            <person name="Honchak B.M."/>
            <person name="Jung D.O."/>
            <person name="Karbach L.E."/>
            <person name="Kurdoglu A."/>
            <person name="Lahiri S."/>
            <person name="Mastrian S.D."/>
            <person name="Page L.E."/>
            <person name="Taylor H.L."/>
            <person name="Wang Z.T."/>
            <person name="Raymond J."/>
            <person name="Chen M."/>
            <person name="Blankenship R.E."/>
            <person name="Touchman J.W."/>
        </authorList>
    </citation>
    <scope>NUCLEOTIDE SEQUENCE [LARGE SCALE GENOMIC DNA]</scope>
    <source>
        <strain evidence="2">ATCC 51547 / Ice1</strain>
    </source>
</reference>
<name>B0TCP1_HELMI</name>
<dbReference type="AlphaFoldDB" id="B0TCP1"/>
<dbReference type="EMBL" id="CP000930">
    <property type="protein sequence ID" value="ABZ84067.1"/>
    <property type="molecule type" value="Genomic_DNA"/>
</dbReference>
<organism evidence="1 2">
    <name type="scientific">Heliobacterium modesticaldum (strain ATCC 51547 / Ice1)</name>
    <dbReference type="NCBI Taxonomy" id="498761"/>
    <lineage>
        <taxon>Bacteria</taxon>
        <taxon>Bacillati</taxon>
        <taxon>Bacillota</taxon>
        <taxon>Clostridia</taxon>
        <taxon>Eubacteriales</taxon>
        <taxon>Heliobacteriaceae</taxon>
        <taxon>Heliomicrobium</taxon>
    </lineage>
</organism>